<name>A0A673H4J8_9TELE</name>
<evidence type="ECO:0000256" key="1">
    <source>
        <dbReference type="ARBA" id="ARBA00022574"/>
    </source>
</evidence>
<feature type="transmembrane region" description="Helical" evidence="5">
    <location>
        <begin position="613"/>
        <end position="633"/>
    </location>
</feature>
<dbReference type="PROSITE" id="PS50294">
    <property type="entry name" value="WD_REPEATS_REGION"/>
    <property type="match status" value="1"/>
</dbReference>
<evidence type="ECO:0000259" key="7">
    <source>
        <dbReference type="PROSITE" id="PS51783"/>
    </source>
</evidence>
<keyword evidence="5" id="KW-0812">Transmembrane</keyword>
<dbReference type="Pfam" id="PF02138">
    <property type="entry name" value="Beach"/>
    <property type="match status" value="1"/>
</dbReference>
<dbReference type="Pfam" id="PF00400">
    <property type="entry name" value="WD40"/>
    <property type="match status" value="2"/>
</dbReference>
<dbReference type="Gene3D" id="1.10.1540.10">
    <property type="entry name" value="BEACH domain"/>
    <property type="match status" value="1"/>
</dbReference>
<feature type="compositionally biased region" description="Polar residues" evidence="4">
    <location>
        <begin position="2912"/>
        <end position="2930"/>
    </location>
</feature>
<dbReference type="SUPFAM" id="SSF50729">
    <property type="entry name" value="PH domain-like"/>
    <property type="match status" value="1"/>
</dbReference>
<dbReference type="InterPro" id="IPR001680">
    <property type="entry name" value="WD40_rpt"/>
</dbReference>
<gene>
    <name evidence="8" type="primary">LOC107744871</name>
</gene>
<feature type="domain" description="BEACH" evidence="6">
    <location>
        <begin position="2304"/>
        <end position="2597"/>
    </location>
</feature>
<reference evidence="8" key="1">
    <citation type="submission" date="2025-08" db="UniProtKB">
        <authorList>
            <consortium name="Ensembl"/>
        </authorList>
    </citation>
    <scope>IDENTIFICATION</scope>
</reference>
<keyword evidence="2" id="KW-0677">Repeat</keyword>
<dbReference type="InterPro" id="IPR019775">
    <property type="entry name" value="WD40_repeat_CS"/>
</dbReference>
<dbReference type="PROSITE" id="PS50197">
    <property type="entry name" value="BEACH"/>
    <property type="match status" value="1"/>
</dbReference>
<dbReference type="InterPro" id="IPR011993">
    <property type="entry name" value="PH-like_dom_sf"/>
</dbReference>
<dbReference type="InterPro" id="IPR036372">
    <property type="entry name" value="BEACH_dom_sf"/>
</dbReference>
<protein>
    <submittedName>
        <fullName evidence="8">WD repeat and FYVE domain-containing protein 3-like</fullName>
    </submittedName>
</protein>
<keyword evidence="9" id="KW-1185">Reference proteome</keyword>
<dbReference type="PROSITE" id="PS50082">
    <property type="entry name" value="WD_REPEATS_2"/>
    <property type="match status" value="1"/>
</dbReference>
<feature type="region of interest" description="Disordered" evidence="4">
    <location>
        <begin position="2875"/>
        <end position="2954"/>
    </location>
</feature>
<dbReference type="Proteomes" id="UP000472270">
    <property type="component" value="Unassembled WGS sequence"/>
</dbReference>
<dbReference type="PANTHER" id="PTHR46108">
    <property type="entry name" value="BLUE CHEESE"/>
    <property type="match status" value="1"/>
</dbReference>
<dbReference type="PROSITE" id="PS00678">
    <property type="entry name" value="WD_REPEATS_1"/>
    <property type="match status" value="1"/>
</dbReference>
<evidence type="ECO:0000256" key="5">
    <source>
        <dbReference type="SAM" id="Phobius"/>
    </source>
</evidence>
<dbReference type="CDD" id="cd01201">
    <property type="entry name" value="PH_BEACH"/>
    <property type="match status" value="1"/>
</dbReference>
<dbReference type="InterPro" id="IPR036322">
    <property type="entry name" value="WD40_repeat_dom_sf"/>
</dbReference>
<evidence type="ECO:0000256" key="3">
    <source>
        <dbReference type="PROSITE-ProRule" id="PRU00221"/>
    </source>
</evidence>
<dbReference type="SMART" id="SM00320">
    <property type="entry name" value="WD40"/>
    <property type="match status" value="4"/>
</dbReference>
<dbReference type="InterPro" id="IPR016024">
    <property type="entry name" value="ARM-type_fold"/>
</dbReference>
<evidence type="ECO:0000256" key="2">
    <source>
        <dbReference type="ARBA" id="ARBA00022737"/>
    </source>
</evidence>
<dbReference type="InterPro" id="IPR013320">
    <property type="entry name" value="ConA-like_dom_sf"/>
</dbReference>
<evidence type="ECO:0000313" key="8">
    <source>
        <dbReference type="Ensembl" id="ENSSRHP00000020965.1"/>
    </source>
</evidence>
<dbReference type="Ensembl" id="ENSSRHT00000021627.1">
    <property type="protein sequence ID" value="ENSSRHP00000020965.1"/>
    <property type="gene ID" value="ENSSRHG00000011079.1"/>
</dbReference>
<reference evidence="8" key="2">
    <citation type="submission" date="2025-09" db="UniProtKB">
        <authorList>
            <consortium name="Ensembl"/>
        </authorList>
    </citation>
    <scope>IDENTIFICATION</scope>
</reference>
<dbReference type="InterPro" id="IPR000409">
    <property type="entry name" value="BEACH_dom"/>
</dbReference>
<dbReference type="InterPro" id="IPR015943">
    <property type="entry name" value="WD40/YVTN_repeat-like_dom_sf"/>
</dbReference>
<feature type="compositionally biased region" description="Pro residues" evidence="4">
    <location>
        <begin position="2875"/>
        <end position="2886"/>
    </location>
</feature>
<sequence length="3028" mass="338799">MNMVKRIMGRPRQEECNPQDNALGLMHLRRLFSELCHPPRHMTQKEQEEKLYMMLPVFNRVFGNAKAKAASRAIVQFLEVNQSEEASRGWMLLTTINLLASSGQKTVDCMTTMSVPSTLVKCLYLFFDLPHMPEVPAATQPELPLADRRALLQKVFVQILVKLCSFVSPAEELAQKDDLQLLFSAITSWCPPHNLPWRKSAGEVLTTISRHGLSVNVVKYIHEKECLSTCIQNMQQSDDLSPLEIVEMFAGLSCFLKDSSDVSQTLLDDFRMCQGYTFLVDLMIRLEQAKEEESKDALKDLVNLVTALTTYGVSELKPAGLTTGAPFLLPGFVVPQPSGKGHTVRNIQAFSVLQNAFLKAKSGRLARMILEAIANIYAADYANYFILEAQHALSQFADRVAKLPEVQSKYFEVLEFVVFGLNYVPCKELFSVSVLLKSSTSYGCSITATRTLLKLGRHHPVFSDVFREVGLLEVLVNLLHKYAALLKDPMQAHGEQGDAKNNVAEEQKQLAWLVMETLTVLLQGSNTNAGLFREFGGARCVHNIVKYRQCREHALMIIQQLVLSPSGDDDMGTLLGLMHSAPSTELQLKTDILRALLAVLRESHRTRTVFRKVGGFVCIYIYICVCVCFFYSMTLSMEGFGPDSVFTINEDNSQYRISRSLVRSAEGSTVPLTRVKCLVSMTTPHDIRLHGSSVTPAFVEFDTSLEGFGCLFLPSLAPHNAPFSNANTSGVSDGAVVSGMGNGERFFPPPSGLSYSTWFCVERFSTPPQSPPVRLLTVVRRATSSEQHYVCLAIVLSAKDRSLIVSTKEELLQTYAVDDFSEESSFYEILPCCARFRCADLITEGQWHHLVLVMSKGMLKNSMATLYIDGQMVSTVKLHYVHNAPGGSASANPPVVSTVYSYIGTPPAQRQLSALVWRLGPTHFLEEVLPAASVAAIYELGPNYVGSFQAVYLPCKDSKTEAVPPCPVALVPEEKVSFSLFAHSASTLTVAKLRKVYNKLDSKTIAKQLGVSSHESATPVKLVHNAVGHLNGSARTIGAAVIGYLGVRAFVTKPVATNLQYIGGAAAILGLVAMASDVEGLYAAVKALVCVVKSNPLASKEMERIKGYQLLAMLLKKKRPLLNSHILHLTFSLVGTVDSGHETSIIPNSTAFQDLLCDFEVWLHAPYELHLSLFEHFIELLTESSEAAKNAKLLREFQLIPKLLLTLRDQSLSQPTIAAIGNVLSLLLQGFPNSYDLLRFGQFISSTLPTFAVCEKFVIMENTNEEKIDRGADDEFGGLLSSNLILLRNRLLDILLKLLFSCKEKNIVNAQACEELVRTLGFDWLLMFMEEHIHSSTVTAALLILVVLMSNQSILSRFKEGLSGGGWLDHTDSVLTNKIGTVLGFNVGRSAGGRSTVREINRDACHFPGFPVLQTLLPKHTNVPEIYFMLMALFLQQPITELPDSLQFDLDSIWTFIFGVPASSATVVGSIHNMCTEAAFLLLAMLRSMLNLPWQSEEEGSWLREYPITLMQFFRYLYHNIPDLAPMWHSPDFLCTLAATVFPFNIRPYSEMVSDLDDEASSPTEEFKAFVTDTGMNRSQSEYCNVGNKTYLTNHPAKKYVFDFMRVLIMDNLCMTPASKQTPIIDLLLEAAPERSTRTQQKEFQSYILDSVMEQLLAADVLLGEEASLPITTGGSYQILVNNVFYFTQRVVDKLWQGMFNKESKLVVEFIVQLITQSKRRSQGLSLDSIYHCLNRTILYQLSRPHKTVPQQVTLLDSLRVLTVNRNLVLGPGNHDQEFVACLAHCLINLHTGSSVEGFGLEAEARMTTWHVAVPSENESDNVQSQDVSEGRQLLLKAVNRVWTELMHSKRQMLEDIFKVSLPVNDRGHVDIATARPALEEPAAKSWQNHLVHEKKCISRGETVAPANQSKLSRVSSNFGLSKLTGSRRSKKESGMNKNNLSAQETFQWMFTHIAVVRDLVAMQYKEHQERQQNALKYVMDEWAGIEYELLRERGLWGPPIGSHLDKFQLDMTEGPCRMRKKMVRNDMFYIHYPYVPDPEPNASTQKPVRYRRAISYDSKEYYMRLLSGNPGMYQHSIEQNTEGETTQQEPEHGEDTIARVKGLVKAPLKRSRSTADGADEDSQDQLQELLESGAMDEEQKTDNTTLLRLLEEGEKIQHMYRCARVQGLDTSEGLLLFGKEHFYVIDGFTMTVTREIRDIETLPANMHEPIIPRGARQSKSQLKRTCSIFAYEDIREVHKRRYLLQPMAVEVFSGDGRNYLLAFQKGVRNKVYQRFLAVVPSLADSSESVSGQRPNTSVEQGSGLLSTLVGEKSVTQRWERGEISNFQYLMHLNTLAGRSYNDLMQYPVFPWILADFDSEELDLNNPKTFRNLSKPMGAQTDDRLIQYKKRFKDWEDPTGETPAYHYGTHYSSAMIVASYLVRMEPFTQIFLRLQGGHFDLADRMFHSVREAWLSASKHNMADVKELIPEFFYLPEFLLNSNNFDLGSKQNGTKLGDVILPPWAKGDPREFIRVHREALECDYVSAHLHEWIDLIFGYKQQGPPAVEAVNVFHHLFYEGQVDIYNINDPLKETATIGFINNFGQIPKQLFKKPHPPKRVRSKSNGEVPGVPVTLNSSLDKFFFHHLDNLRPSLTPVKELKEPVGQIVCTDKGILAVEQNKVLVPPAWNKTFAWGYADLSCRLSNYESDKAVVVYECLSEWGQILCAICPNPKLVITGGLSTAICVWETGTSKEKAKTITLKQALLGHTDAVTCLTASSAYHIIVSGSRDRTCIIWDLNKLSFVTQLRGHRAPVSALCINELTGDIVSCAGTYIHAWSINGSPIASANTFTGRSQQILCCCISEMNEWDTQNVIVTGHSDGVVRFWRIEFLQVPETPAPEPVEPPDVPDCCGEIEGRDAPEDDSSESEGEEANLSQDSKPRTSNSQPSSTVHRPKPRTGASWSVDSGSDDSRRWSDTLSIDEKDGFVFVNYSEGQIRPGIPSQPHLQPHSATSHGPVPQPLQPSTMEARSYNNYDANQSESCKSLNELN</sequence>
<dbReference type="Gene3D" id="2.130.10.10">
    <property type="entry name" value="YVTN repeat-like/Quinoprotein amine dehydrogenase"/>
    <property type="match status" value="1"/>
</dbReference>
<evidence type="ECO:0000313" key="9">
    <source>
        <dbReference type="Proteomes" id="UP000472270"/>
    </source>
</evidence>
<dbReference type="CDD" id="cd06071">
    <property type="entry name" value="Beach"/>
    <property type="match status" value="1"/>
</dbReference>
<dbReference type="GO" id="GO:0035973">
    <property type="term" value="P:aggrephagy"/>
    <property type="evidence" value="ECO:0007669"/>
    <property type="project" value="TreeGrafter"/>
</dbReference>
<keyword evidence="1 3" id="KW-0853">WD repeat</keyword>
<dbReference type="PANTHER" id="PTHR46108:SF1">
    <property type="entry name" value="WD REPEAT AND FYVE DOMAIN-CONTAINING PROTEIN 3"/>
    <property type="match status" value="1"/>
</dbReference>
<dbReference type="PROSITE" id="PS51783">
    <property type="entry name" value="PH_BEACH"/>
    <property type="match status" value="1"/>
</dbReference>
<dbReference type="FunFam" id="2.30.29.30:FF:000095">
    <property type="entry name" value="WD repeat and FYVE domain containing 3"/>
    <property type="match status" value="1"/>
</dbReference>
<dbReference type="FunFam" id="1.10.1540.10:FF:000002">
    <property type="entry name" value="WD repeat and FYVE domain containing 3"/>
    <property type="match status" value="1"/>
</dbReference>
<dbReference type="Gene3D" id="2.30.29.30">
    <property type="entry name" value="Pleckstrin-homology domain (PH domain)/Phosphotyrosine-binding domain (PTB)"/>
    <property type="match status" value="1"/>
</dbReference>
<feature type="compositionally biased region" description="Polar residues" evidence="4">
    <location>
        <begin position="3001"/>
        <end position="3028"/>
    </location>
</feature>
<keyword evidence="5" id="KW-1133">Transmembrane helix</keyword>
<dbReference type="SMART" id="SM01026">
    <property type="entry name" value="Beach"/>
    <property type="match status" value="1"/>
</dbReference>
<evidence type="ECO:0000256" key="4">
    <source>
        <dbReference type="SAM" id="MobiDB-lite"/>
    </source>
</evidence>
<dbReference type="Pfam" id="PF14844">
    <property type="entry name" value="PH_BEACH"/>
    <property type="match status" value="1"/>
</dbReference>
<dbReference type="SUPFAM" id="SSF81837">
    <property type="entry name" value="BEACH domain"/>
    <property type="match status" value="1"/>
</dbReference>
<dbReference type="SUPFAM" id="SSF49899">
    <property type="entry name" value="Concanavalin A-like lectins/glucanases"/>
    <property type="match status" value="1"/>
</dbReference>
<keyword evidence="5" id="KW-0472">Membrane</keyword>
<feature type="repeat" description="WD" evidence="3">
    <location>
        <begin position="2744"/>
        <end position="2785"/>
    </location>
</feature>
<accession>A0A673H4J8</accession>
<dbReference type="SUPFAM" id="SSF48371">
    <property type="entry name" value="ARM repeat"/>
    <property type="match status" value="2"/>
</dbReference>
<feature type="region of interest" description="Disordered" evidence="4">
    <location>
        <begin position="2974"/>
        <end position="3028"/>
    </location>
</feature>
<evidence type="ECO:0000259" key="6">
    <source>
        <dbReference type="PROSITE" id="PS50197"/>
    </source>
</evidence>
<dbReference type="InterPro" id="IPR023362">
    <property type="entry name" value="PH-BEACH_dom"/>
</dbReference>
<dbReference type="InterPro" id="IPR051944">
    <property type="entry name" value="BEACH_domain_protein"/>
</dbReference>
<organism evidence="8 9">
    <name type="scientific">Sinocyclocheilus rhinocerous</name>
    <dbReference type="NCBI Taxonomy" id="307959"/>
    <lineage>
        <taxon>Eukaryota</taxon>
        <taxon>Metazoa</taxon>
        <taxon>Chordata</taxon>
        <taxon>Craniata</taxon>
        <taxon>Vertebrata</taxon>
        <taxon>Euteleostomi</taxon>
        <taxon>Actinopterygii</taxon>
        <taxon>Neopterygii</taxon>
        <taxon>Teleostei</taxon>
        <taxon>Ostariophysi</taxon>
        <taxon>Cypriniformes</taxon>
        <taxon>Cyprinidae</taxon>
        <taxon>Cyprininae</taxon>
        <taxon>Sinocyclocheilus</taxon>
    </lineage>
</organism>
<feature type="compositionally biased region" description="Acidic residues" evidence="4">
    <location>
        <begin position="2899"/>
        <end position="2910"/>
    </location>
</feature>
<dbReference type="SUPFAM" id="SSF50978">
    <property type="entry name" value="WD40 repeat-like"/>
    <property type="match status" value="1"/>
</dbReference>
<feature type="domain" description="BEACH-type PH" evidence="7">
    <location>
        <begin position="2152"/>
        <end position="2277"/>
    </location>
</feature>
<proteinExistence type="predicted"/>